<evidence type="ECO:0000256" key="2">
    <source>
        <dbReference type="ARBA" id="ARBA00022679"/>
    </source>
</evidence>
<evidence type="ECO:0000256" key="1">
    <source>
        <dbReference type="ARBA" id="ARBA00001946"/>
    </source>
</evidence>
<feature type="domain" description="Polymerase beta nucleotidyltransferase" evidence="8">
    <location>
        <begin position="13"/>
        <end position="91"/>
    </location>
</feature>
<sequence>MKPSQKIQQHQQTIKDLAQQFGIKNLRVFGSIAKGQDNENSDLDLLVEASPTTTLFDICGLQIELEELLNLKVDVVTDNSLPPKFKEEVMQYAIPL</sequence>
<protein>
    <submittedName>
        <fullName evidence="9">Nucleotidyltransferase family protein</fullName>
    </submittedName>
</protein>
<dbReference type="GO" id="GO:0016779">
    <property type="term" value="F:nucleotidyltransferase activity"/>
    <property type="evidence" value="ECO:0007669"/>
    <property type="project" value="UniProtKB-KW"/>
</dbReference>
<keyword evidence="4" id="KW-0479">Metal-binding</keyword>
<dbReference type="PANTHER" id="PTHR33571">
    <property type="entry name" value="SSL8005 PROTEIN"/>
    <property type="match status" value="1"/>
</dbReference>
<dbReference type="GO" id="GO:0005524">
    <property type="term" value="F:ATP binding"/>
    <property type="evidence" value="ECO:0007669"/>
    <property type="project" value="UniProtKB-KW"/>
</dbReference>
<evidence type="ECO:0000256" key="6">
    <source>
        <dbReference type="ARBA" id="ARBA00022840"/>
    </source>
</evidence>
<evidence type="ECO:0000256" key="4">
    <source>
        <dbReference type="ARBA" id="ARBA00022723"/>
    </source>
</evidence>
<keyword evidence="2" id="KW-0808">Transferase</keyword>
<keyword evidence="7" id="KW-0460">Magnesium</keyword>
<dbReference type="CDD" id="cd05403">
    <property type="entry name" value="NT_KNTase_like"/>
    <property type="match status" value="1"/>
</dbReference>
<dbReference type="EMBL" id="JACSYB010000001">
    <property type="protein sequence ID" value="MCG8147144.1"/>
    <property type="molecule type" value="Genomic_DNA"/>
</dbReference>
<dbReference type="Gene3D" id="3.30.460.10">
    <property type="entry name" value="Beta Polymerase, domain 2"/>
    <property type="match status" value="1"/>
</dbReference>
<dbReference type="Proteomes" id="UP001139238">
    <property type="component" value="Unassembled WGS sequence"/>
</dbReference>
<organism evidence="9 10">
    <name type="scientific">Moraxella tetraodonis</name>
    <dbReference type="NCBI Taxonomy" id="2767221"/>
    <lineage>
        <taxon>Bacteria</taxon>
        <taxon>Pseudomonadati</taxon>
        <taxon>Pseudomonadota</taxon>
        <taxon>Gammaproteobacteria</taxon>
        <taxon>Moraxellales</taxon>
        <taxon>Moraxellaceae</taxon>
        <taxon>Moraxella</taxon>
    </lineage>
</organism>
<dbReference type="AlphaFoldDB" id="A0A9X1UQK7"/>
<dbReference type="Pfam" id="PF18765">
    <property type="entry name" value="Polbeta"/>
    <property type="match status" value="1"/>
</dbReference>
<keyword evidence="3" id="KW-0548">Nucleotidyltransferase</keyword>
<gene>
    <name evidence="9" type="ORF">H9W84_03260</name>
</gene>
<dbReference type="RefSeq" id="WP_239741622.1">
    <property type="nucleotide sequence ID" value="NZ_JACSYB010000001.1"/>
</dbReference>
<dbReference type="GO" id="GO:0046872">
    <property type="term" value="F:metal ion binding"/>
    <property type="evidence" value="ECO:0007669"/>
    <property type="project" value="UniProtKB-KW"/>
</dbReference>
<proteinExistence type="predicted"/>
<dbReference type="InterPro" id="IPR043519">
    <property type="entry name" value="NT_sf"/>
</dbReference>
<evidence type="ECO:0000256" key="7">
    <source>
        <dbReference type="ARBA" id="ARBA00022842"/>
    </source>
</evidence>
<keyword evidence="10" id="KW-1185">Reference proteome</keyword>
<evidence type="ECO:0000256" key="5">
    <source>
        <dbReference type="ARBA" id="ARBA00022741"/>
    </source>
</evidence>
<dbReference type="PANTHER" id="PTHR33571:SF12">
    <property type="entry name" value="BSL3053 PROTEIN"/>
    <property type="match status" value="1"/>
</dbReference>
<name>A0A9X1UQK7_9GAMM</name>
<accession>A0A9X1UQK7</accession>
<reference evidence="9" key="1">
    <citation type="submission" date="2021-08" db="EMBL/GenBank/DDBJ databases">
        <title>Complete genome sequence of Moraxella sp strain PS-22.</title>
        <authorList>
            <person name="Das S.K."/>
        </authorList>
    </citation>
    <scope>NUCLEOTIDE SEQUENCE</scope>
    <source>
        <strain evidence="9">PS-22</strain>
    </source>
</reference>
<comment type="caution">
    <text evidence="9">The sequence shown here is derived from an EMBL/GenBank/DDBJ whole genome shotgun (WGS) entry which is preliminary data.</text>
</comment>
<evidence type="ECO:0000256" key="3">
    <source>
        <dbReference type="ARBA" id="ARBA00022695"/>
    </source>
</evidence>
<keyword evidence="5" id="KW-0547">Nucleotide-binding</keyword>
<evidence type="ECO:0000313" key="9">
    <source>
        <dbReference type="EMBL" id="MCG8147144.1"/>
    </source>
</evidence>
<comment type="cofactor">
    <cofactor evidence="1">
        <name>Mg(2+)</name>
        <dbReference type="ChEBI" id="CHEBI:18420"/>
    </cofactor>
</comment>
<evidence type="ECO:0000259" key="8">
    <source>
        <dbReference type="Pfam" id="PF18765"/>
    </source>
</evidence>
<evidence type="ECO:0000313" key="10">
    <source>
        <dbReference type="Proteomes" id="UP001139238"/>
    </source>
</evidence>
<dbReference type="SUPFAM" id="SSF81301">
    <property type="entry name" value="Nucleotidyltransferase"/>
    <property type="match status" value="1"/>
</dbReference>
<dbReference type="InterPro" id="IPR052038">
    <property type="entry name" value="Type-VII_TA_antitoxin"/>
</dbReference>
<keyword evidence="6" id="KW-0067">ATP-binding</keyword>
<dbReference type="InterPro" id="IPR041633">
    <property type="entry name" value="Polbeta"/>
</dbReference>